<evidence type="ECO:0000313" key="2">
    <source>
        <dbReference type="Proteomes" id="UP000541583"/>
    </source>
</evidence>
<name>A0ABR6PQG3_9SPHI</name>
<keyword evidence="2" id="KW-1185">Reference proteome</keyword>
<dbReference type="Proteomes" id="UP000541583">
    <property type="component" value="Unassembled WGS sequence"/>
</dbReference>
<organism evidence="1 2">
    <name type="scientific">Mucilaginibacter lappiensis</name>
    <dbReference type="NCBI Taxonomy" id="354630"/>
    <lineage>
        <taxon>Bacteria</taxon>
        <taxon>Pseudomonadati</taxon>
        <taxon>Bacteroidota</taxon>
        <taxon>Sphingobacteriia</taxon>
        <taxon>Sphingobacteriales</taxon>
        <taxon>Sphingobacteriaceae</taxon>
        <taxon>Mucilaginibacter</taxon>
    </lineage>
</organism>
<gene>
    <name evidence="1" type="ORF">HDF23_004795</name>
</gene>
<reference evidence="1 2" key="1">
    <citation type="submission" date="2020-08" db="EMBL/GenBank/DDBJ databases">
        <title>Genomic Encyclopedia of Type Strains, Phase IV (KMG-V): Genome sequencing to study the core and pangenomes of soil and plant-associated prokaryotes.</title>
        <authorList>
            <person name="Whitman W."/>
        </authorList>
    </citation>
    <scope>NUCLEOTIDE SEQUENCE [LARGE SCALE GENOMIC DNA]</scope>
    <source>
        <strain evidence="1 2">ANJLi2</strain>
    </source>
</reference>
<evidence type="ECO:0000313" key="1">
    <source>
        <dbReference type="EMBL" id="MBB6112022.1"/>
    </source>
</evidence>
<protein>
    <submittedName>
        <fullName evidence="1">Uncharacterized protein</fullName>
    </submittedName>
</protein>
<proteinExistence type="predicted"/>
<sequence>MHTNKSPTAQEYKMLEDAGQLKEAYSPDISLL</sequence>
<dbReference type="EMBL" id="JACHCB010000015">
    <property type="protein sequence ID" value="MBB6112022.1"/>
    <property type="molecule type" value="Genomic_DNA"/>
</dbReference>
<accession>A0ABR6PQG3</accession>
<comment type="caution">
    <text evidence="1">The sequence shown here is derived from an EMBL/GenBank/DDBJ whole genome shotgun (WGS) entry which is preliminary data.</text>
</comment>